<dbReference type="EMBL" id="AZHE01000028">
    <property type="protein sequence ID" value="KHN94993.1"/>
    <property type="molecule type" value="Genomic_DNA"/>
</dbReference>
<keyword evidence="2" id="KW-1185">Reference proteome</keyword>
<accession>A0A0B2WM19</accession>
<dbReference type="AlphaFoldDB" id="A0A0B2WM19"/>
<sequence length="155" mass="17176">MSSSLGNPERSISIDGFYYGESSVLGKQVDALLANGYYLKTVEGPRFCKALNFDDERIRNIIETLLPGSSLGFTKPYGATARDLCVLNRTPEEAKVILAQLWSCKSQMVFCWRSHRHVLDAIAAPIALLKILPAELEKEDIEGQNVSMESGGFQF</sequence>
<evidence type="ECO:0000313" key="2">
    <source>
        <dbReference type="Proteomes" id="UP000030816"/>
    </source>
</evidence>
<dbReference type="GeneID" id="63741675"/>
<dbReference type="RefSeq" id="XP_040676059.1">
    <property type="nucleotide sequence ID" value="XM_040826018.1"/>
</dbReference>
<organism evidence="1 2">
    <name type="scientific">Metarhizium album (strain ARSEF 1941)</name>
    <dbReference type="NCBI Taxonomy" id="1081103"/>
    <lineage>
        <taxon>Eukaryota</taxon>
        <taxon>Fungi</taxon>
        <taxon>Dikarya</taxon>
        <taxon>Ascomycota</taxon>
        <taxon>Pezizomycotina</taxon>
        <taxon>Sordariomycetes</taxon>
        <taxon>Hypocreomycetidae</taxon>
        <taxon>Hypocreales</taxon>
        <taxon>Clavicipitaceae</taxon>
        <taxon>Metarhizium</taxon>
    </lineage>
</organism>
<protein>
    <submittedName>
        <fullName evidence="1">Uncharacterized protein</fullName>
    </submittedName>
</protein>
<dbReference type="Proteomes" id="UP000030816">
    <property type="component" value="Unassembled WGS sequence"/>
</dbReference>
<reference evidence="1 2" key="1">
    <citation type="journal article" date="2014" name="Proc. Natl. Acad. Sci. U.S.A.">
        <title>Trajectory and genomic determinants of fungal-pathogen speciation and host adaptation.</title>
        <authorList>
            <person name="Hu X."/>
            <person name="Xiao G."/>
            <person name="Zheng P."/>
            <person name="Shang Y."/>
            <person name="Su Y."/>
            <person name="Zhang X."/>
            <person name="Liu X."/>
            <person name="Zhan S."/>
            <person name="St Leger R.J."/>
            <person name="Wang C."/>
        </authorList>
    </citation>
    <scope>NUCLEOTIDE SEQUENCE [LARGE SCALE GENOMIC DNA]</scope>
    <source>
        <strain evidence="1 2">ARSEF 1941</strain>
    </source>
</reference>
<dbReference type="STRING" id="1081103.A0A0B2WM19"/>
<proteinExistence type="predicted"/>
<gene>
    <name evidence="1" type="ORF">MAM_07220</name>
</gene>
<name>A0A0B2WM19_METAS</name>
<dbReference type="OrthoDB" id="5068804at2759"/>
<dbReference type="HOGENOM" id="CLU_1695902_0_0_1"/>
<comment type="caution">
    <text evidence="1">The sequence shown here is derived from an EMBL/GenBank/DDBJ whole genome shotgun (WGS) entry which is preliminary data.</text>
</comment>
<evidence type="ECO:0000313" key="1">
    <source>
        <dbReference type="EMBL" id="KHN94993.1"/>
    </source>
</evidence>